<dbReference type="EMBL" id="CAJOBD010000805">
    <property type="protein sequence ID" value="CAF3721621.1"/>
    <property type="molecule type" value="Genomic_DNA"/>
</dbReference>
<evidence type="ECO:0000256" key="2">
    <source>
        <dbReference type="SAM" id="MobiDB-lite"/>
    </source>
</evidence>
<dbReference type="SMART" id="SM00382">
    <property type="entry name" value="AAA"/>
    <property type="match status" value="1"/>
</dbReference>
<organism evidence="4 5">
    <name type="scientific">Rotaria sordida</name>
    <dbReference type="NCBI Taxonomy" id="392033"/>
    <lineage>
        <taxon>Eukaryota</taxon>
        <taxon>Metazoa</taxon>
        <taxon>Spiralia</taxon>
        <taxon>Gnathifera</taxon>
        <taxon>Rotifera</taxon>
        <taxon>Eurotatoria</taxon>
        <taxon>Bdelloidea</taxon>
        <taxon>Philodinida</taxon>
        <taxon>Philodinidae</taxon>
        <taxon>Rotaria</taxon>
    </lineage>
</organism>
<dbReference type="PROSITE" id="PS00674">
    <property type="entry name" value="AAA"/>
    <property type="match status" value="1"/>
</dbReference>
<feature type="coiled-coil region" evidence="1">
    <location>
        <begin position="1286"/>
        <end position="1324"/>
    </location>
</feature>
<feature type="domain" description="AAA+ ATPase" evidence="3">
    <location>
        <begin position="1329"/>
        <end position="1462"/>
    </location>
</feature>
<dbReference type="GO" id="GO:0005524">
    <property type="term" value="F:ATP binding"/>
    <property type="evidence" value="ECO:0007669"/>
    <property type="project" value="InterPro"/>
</dbReference>
<feature type="region of interest" description="Disordered" evidence="2">
    <location>
        <begin position="1139"/>
        <end position="1159"/>
    </location>
</feature>
<comment type="caution">
    <text evidence="4">The sequence shown here is derived from an EMBL/GenBank/DDBJ whole genome shotgun (WGS) entry which is preliminary data.</text>
</comment>
<dbReference type="Gene3D" id="3.40.50.300">
    <property type="entry name" value="P-loop containing nucleotide triphosphate hydrolases"/>
    <property type="match status" value="1"/>
</dbReference>
<name>A0A818W7Z7_9BILA</name>
<protein>
    <recommendedName>
        <fullName evidence="3">AAA+ ATPase domain-containing protein</fullName>
    </recommendedName>
</protein>
<feature type="compositionally biased region" description="Polar residues" evidence="2">
    <location>
        <begin position="1904"/>
        <end position="1920"/>
    </location>
</feature>
<dbReference type="InterPro" id="IPR003960">
    <property type="entry name" value="ATPase_AAA_CS"/>
</dbReference>
<dbReference type="SUPFAM" id="SSF57997">
    <property type="entry name" value="Tropomyosin"/>
    <property type="match status" value="1"/>
</dbReference>
<dbReference type="InterPro" id="IPR003959">
    <property type="entry name" value="ATPase_AAA_core"/>
</dbReference>
<dbReference type="Gene3D" id="1.10.8.60">
    <property type="match status" value="1"/>
</dbReference>
<evidence type="ECO:0000256" key="1">
    <source>
        <dbReference type="SAM" id="Coils"/>
    </source>
</evidence>
<dbReference type="InterPro" id="IPR050304">
    <property type="entry name" value="MT-severing_AAA_ATPase"/>
</dbReference>
<keyword evidence="1" id="KW-0175">Coiled coil</keyword>
<dbReference type="Proteomes" id="UP000663836">
    <property type="component" value="Unassembled WGS sequence"/>
</dbReference>
<reference evidence="4" key="1">
    <citation type="submission" date="2021-02" db="EMBL/GenBank/DDBJ databases">
        <authorList>
            <person name="Nowell W R."/>
        </authorList>
    </citation>
    <scope>NUCLEOTIDE SEQUENCE</scope>
</reference>
<feature type="coiled-coil region" evidence="1">
    <location>
        <begin position="56"/>
        <end position="482"/>
    </location>
</feature>
<feature type="coiled-coil region" evidence="1">
    <location>
        <begin position="723"/>
        <end position="813"/>
    </location>
</feature>
<sequence length="1929" mass="223737">MEDFDEDDFFKKRSPDYAKVEADKQAVTDHCAREHDKLKEKKKEFFQEKNDGAQASDTLNNEINKLLGELDEQVKQITREEKEKTELCAKHYKLAEVIAEERENLDTSQIQIENSERELRHHTTTKSTLEMEEKQLRNQLNIMKEKSNENSNTQHHLQLSMKGLQEQIERVSHELQEQEQKLAQENEQRQQIELRIEELKAEMHHIEEQLRNIAAELERLAEEQRNLSAQQKDLKKQHEQLLIMITELEQIIQEKEAGLARQQSQVDRIQEKIRQLGKEINELREEIQKLSEELETVNDELNQAEERLKEFEIERKRLEDEKRELEKKFTALDDQRADYSKQLNALQQKLRATEDLLARAQMKVAQLEQSLQTQTEEVQRLQEEHDTLESRLGELTERCNDLREQKEEAQQEKQTAEAELREAEQLLNRLKQQEREEQMQHNRAVSEEQQALSQLKNAENEQRIAEEQLRAAESRLRQAKIVTIVTSFLWWTRICVKLIGGRTADTKEAESAVQQARDKVEQKRNACNQAREKHVAAKQKASQCAAQYRERVNERSQQESVVQQRSSEVATRKQHLQQVSHTLREVNRQRTSTETNLKTASSKLQRAQVQLNTTTNDLHKSQHELNTHEQQKQELDSNIETLQTTIERHERTIQEHRLLVKDNQTALTNATNNHQTQVIEVQRIKGRVDQMKRTLCDKTNMEKAKVREINNQQKLLEMEKHTEQQLRNDLAAKRTQLGEVENELKATTTKLIQITDQIKDLQNEKKNFDQQQKAKRQELSRYELAQRQAREQVQKQDLEAQNVRQKLDILKIRDQQLHGEIKTMETKLQSKTEQLTANQNTANQVIEQLRSIKQQQERSRQTITTSKNTLNDVDAQVRQKIEKIEQQERIFRETTNQFHRQQEKFTQNEDLRAANYERLEKLEQTITELKQYHTDEQTRLQLKANEIITNDLQANGITPKVRNIDLFLLEMSENNTFSFARFDYSTVPSIASSINLVSSSINPISSSIATSPVEVSDVHGLIVNLKVKFNYPELHAFVDELKQLNDLMQINGQRISILHLYALESTHNPIDMSNQTVRTTYRPNLFIRKNDMYGPWNFKYLLDLLELEYECAMNDGQFPKLWKSTSTTTVQIRVTPYYDRSHNSTDNQEQSTTNSQDDVTLLDENISTIEHLRGAVTNETIWEKITVRVLVKQMIRDYVQLNVVSKNSSQVTDPYKDSKATLLGDIHRVRRYFYHITGQIQCVPYLDRNAVNLAIEEIRQTYDDDGNVLINIHNYLRTFCLQNTVATEEERNKQRQATELDNDEKKIEALKELLELNLANEQRKLNVKFGRGLLLYGPPGTGKSELLKRAAIFAGITMTTNPLAAGELNRPYVGETEKLLIDIMYRADTIPYLICAMTIDEIDGLVPKRDNNAQQSKIDGISVLLSHIEGVKNIPNLIILGATNRRNMMDEAFLRRMQAKCFVGRPSPQIRKKMLRPLLSKGSNLFTNKQLDFLVKVTTNFSGAAVAALRSSIIVALDGKNSSSLPDVVLLELADNVAREFSCWFGVGTLPEICRMYPNLFNSQLDQNYEAYSLTLSQLLPSGRIMVDLRERKCLIELTNEPTLEKELQDSETSMLTLIARFVHGCSTRNIDTIQIIDLNFLTKQNAFDDNQIFELLTTTFLECNEYNRSMLIFDIDSLIMLTVSDSEMSKSESISNIRLYQFIREKCKTAIVEQISSDKDIKMVKEKWVVIIVKHPLLRQLIIDDIEFKQTSQQLQKEEDDKKKRIDDETEKLCPKCHQNYIPSKTNYGNCRYHDGFIYDLEGNAALSMDEAQSKLQKVKLRQQHASSEPPPQLIWACCLGVFGVDGPCRIGLCGLPEELKEKYSDAPNQMEIVQEHFKKNQAASAKISKFLETFKKANTTISNASTPTRSSTNSTDRITTGLPINKK</sequence>
<feature type="compositionally biased region" description="Polar residues" evidence="2">
    <location>
        <begin position="1144"/>
        <end position="1158"/>
    </location>
</feature>
<feature type="coiled-coil region" evidence="1">
    <location>
        <begin position="597"/>
        <end position="659"/>
    </location>
</feature>
<dbReference type="GO" id="GO:0016887">
    <property type="term" value="F:ATP hydrolysis activity"/>
    <property type="evidence" value="ECO:0007669"/>
    <property type="project" value="InterPro"/>
</dbReference>
<gene>
    <name evidence="4" type="ORF">JBS370_LOCUS10830</name>
</gene>
<dbReference type="Gene3D" id="1.10.287.1490">
    <property type="match status" value="1"/>
</dbReference>
<dbReference type="InterPro" id="IPR003593">
    <property type="entry name" value="AAA+_ATPase"/>
</dbReference>
<dbReference type="PANTHER" id="PTHR23074">
    <property type="entry name" value="AAA DOMAIN-CONTAINING"/>
    <property type="match status" value="1"/>
</dbReference>
<feature type="region of interest" description="Disordered" evidence="2">
    <location>
        <begin position="1904"/>
        <end position="1929"/>
    </location>
</feature>
<dbReference type="Pfam" id="PF00004">
    <property type="entry name" value="AAA"/>
    <property type="match status" value="1"/>
</dbReference>
<evidence type="ECO:0000313" key="5">
    <source>
        <dbReference type="Proteomes" id="UP000663836"/>
    </source>
</evidence>
<accession>A0A818W7Z7</accession>
<proteinExistence type="predicted"/>
<feature type="coiled-coil region" evidence="1">
    <location>
        <begin position="506"/>
        <end position="540"/>
    </location>
</feature>
<dbReference type="InterPro" id="IPR027417">
    <property type="entry name" value="P-loop_NTPase"/>
</dbReference>
<evidence type="ECO:0000313" key="4">
    <source>
        <dbReference type="EMBL" id="CAF3721621.1"/>
    </source>
</evidence>
<dbReference type="SUPFAM" id="SSF52540">
    <property type="entry name" value="P-loop containing nucleoside triphosphate hydrolases"/>
    <property type="match status" value="1"/>
</dbReference>
<evidence type="ECO:0000259" key="3">
    <source>
        <dbReference type="SMART" id="SM00382"/>
    </source>
</evidence>
<dbReference type="PANTHER" id="PTHR23074:SF83">
    <property type="entry name" value="VACUOLAR PROTEIN SORTING-ASSOCIATED PROTEIN 4A"/>
    <property type="match status" value="1"/>
</dbReference>